<dbReference type="OrthoDB" id="3086086at2759"/>
<accession>B0DZ09</accession>
<proteinExistence type="predicted"/>
<dbReference type="GeneID" id="6084829"/>
<reference evidence="1 2" key="1">
    <citation type="journal article" date="2008" name="Nature">
        <title>The genome of Laccaria bicolor provides insights into mycorrhizal symbiosis.</title>
        <authorList>
            <person name="Martin F."/>
            <person name="Aerts A."/>
            <person name="Ahren D."/>
            <person name="Brun A."/>
            <person name="Danchin E.G.J."/>
            <person name="Duchaussoy F."/>
            <person name="Gibon J."/>
            <person name="Kohler A."/>
            <person name="Lindquist E."/>
            <person name="Pereda V."/>
            <person name="Salamov A."/>
            <person name="Shapiro H.J."/>
            <person name="Wuyts J."/>
            <person name="Blaudez D."/>
            <person name="Buee M."/>
            <person name="Brokstein P."/>
            <person name="Canbaeck B."/>
            <person name="Cohen D."/>
            <person name="Courty P.E."/>
            <person name="Coutinho P.M."/>
            <person name="Delaruelle C."/>
            <person name="Detter J.C."/>
            <person name="Deveau A."/>
            <person name="DiFazio S."/>
            <person name="Duplessis S."/>
            <person name="Fraissinet-Tachet L."/>
            <person name="Lucic E."/>
            <person name="Frey-Klett P."/>
            <person name="Fourrey C."/>
            <person name="Feussner I."/>
            <person name="Gay G."/>
            <person name="Grimwood J."/>
            <person name="Hoegger P.J."/>
            <person name="Jain P."/>
            <person name="Kilaru S."/>
            <person name="Labbe J."/>
            <person name="Lin Y.C."/>
            <person name="Legue V."/>
            <person name="Le Tacon F."/>
            <person name="Marmeisse R."/>
            <person name="Melayah D."/>
            <person name="Montanini B."/>
            <person name="Muratet M."/>
            <person name="Nehls U."/>
            <person name="Niculita-Hirzel H."/>
            <person name="Oudot-Le Secq M.P."/>
            <person name="Peter M."/>
            <person name="Quesneville H."/>
            <person name="Rajashekar B."/>
            <person name="Reich M."/>
            <person name="Rouhier N."/>
            <person name="Schmutz J."/>
            <person name="Yin T."/>
            <person name="Chalot M."/>
            <person name="Henrissat B."/>
            <person name="Kuees U."/>
            <person name="Lucas S."/>
            <person name="Van de Peer Y."/>
            <person name="Podila G.K."/>
            <person name="Polle A."/>
            <person name="Pukkila P.J."/>
            <person name="Richardson P.M."/>
            <person name="Rouze P."/>
            <person name="Sanders I.R."/>
            <person name="Stajich J.E."/>
            <person name="Tunlid A."/>
            <person name="Tuskan G."/>
            <person name="Grigoriev I.V."/>
        </authorList>
    </citation>
    <scope>NUCLEOTIDE SEQUENCE [LARGE SCALE GENOMIC DNA]</scope>
    <source>
        <strain evidence="2">S238N-H82 / ATCC MYA-4686</strain>
    </source>
</reference>
<dbReference type="AlphaFoldDB" id="B0DZ09"/>
<gene>
    <name evidence="1" type="ORF">LACBIDRAFT_334377</name>
</gene>
<dbReference type="RefSeq" id="XP_001889169.1">
    <property type="nucleotide sequence ID" value="XM_001889134.1"/>
</dbReference>
<evidence type="ECO:0000313" key="2">
    <source>
        <dbReference type="Proteomes" id="UP000001194"/>
    </source>
</evidence>
<dbReference type="Proteomes" id="UP000001194">
    <property type="component" value="Unassembled WGS sequence"/>
</dbReference>
<name>B0DZ09_LACBS</name>
<evidence type="ECO:0000313" key="1">
    <source>
        <dbReference type="EMBL" id="EDR00112.1"/>
    </source>
</evidence>
<organism evidence="2">
    <name type="scientific">Laccaria bicolor (strain S238N-H82 / ATCC MYA-4686)</name>
    <name type="common">Bicoloured deceiver</name>
    <name type="synonym">Laccaria laccata var. bicolor</name>
    <dbReference type="NCBI Taxonomy" id="486041"/>
    <lineage>
        <taxon>Eukaryota</taxon>
        <taxon>Fungi</taxon>
        <taxon>Dikarya</taxon>
        <taxon>Basidiomycota</taxon>
        <taxon>Agaricomycotina</taxon>
        <taxon>Agaricomycetes</taxon>
        <taxon>Agaricomycetidae</taxon>
        <taxon>Agaricales</taxon>
        <taxon>Agaricineae</taxon>
        <taxon>Hydnangiaceae</taxon>
        <taxon>Laccaria</taxon>
    </lineage>
</organism>
<dbReference type="KEGG" id="lbc:LACBIDRAFT_334377"/>
<dbReference type="EMBL" id="DS547153">
    <property type="protein sequence ID" value="EDR00112.1"/>
    <property type="molecule type" value="Genomic_DNA"/>
</dbReference>
<protein>
    <submittedName>
        <fullName evidence="1">Predicted protein</fullName>
    </submittedName>
</protein>
<dbReference type="HOGENOM" id="CLU_566277_0_0_1"/>
<keyword evidence="2" id="KW-1185">Reference proteome</keyword>
<sequence length="482" mass="53187">MRLFLDLLDQTPDITFYVQDLDLYIYLEDSDRPRTIRALNMLSNLTAFSLRHDFSGLGDFNTLNWGDLCPNFITCIHHIISSPKLTQLEFASFTNFPLSTFSWCGGGLEELSLKSVELSTNGSTFPVMTPLRLRALSCDEAGVILVGQILLIKSEYPIMDLTLVHRFIASLHEAGGNICMREILSSSEVLTEVHLLGTTSHTYRGVGQSIASSLNTLQTFQLSIFTSSLIHNIIPEICTELKVLAAAPNLHHVVIRLSLDILYRFRAGVLLALDNLLTGPGFRRFQSVGFHVNGSASLELGDAHEFKEAMEQAYFKVYYPGVWTVFSSIFTPAYLSPPNDPFPHSGISGVVFLMKLSVRHPDNKSMAARDIDQCAVALHGPPAAVVYHLRVFPSARMGDSGLPHPVLGIHVQPPLAKYRTAFAEASTCALYSKGSEPTSIVHINCVKMSELSGFSSLKDEDVQPSKYFDFVPVGFCEAFADS</sequence>
<dbReference type="InParanoid" id="B0DZ09"/>